<comment type="caution">
    <text evidence="2">The sequence shown here is derived from an EMBL/GenBank/DDBJ whole genome shotgun (WGS) entry which is preliminary data.</text>
</comment>
<sequence>MAGILERYRLPAHNGLLHLQRVRLTSKNRINTFMLLTAALALGSYIPLPERILPAEVRQMVQERKKLHNREYGESWHKEHRRLEELNRPSMEATSVVDSMESADRPQGGIFVPMTWLRKREKEYYSGDDPEWQEFVKLENDLKRVEAVKSGLTEIVCSDQNNQPLMARLIGRPMTVYTTWLDFDFPLTAPVEYERSGILWTNDKITWVSRRVNEQRAKRLYSVLFPTALLSSLQALSSTLLTSYFSTSRSLWSKAGKSDQQKPIAKPVEGSSQPTVGSKSASMLSSQTRASTHQNLSLAATPRVQAELIRNIMPEAKPNSAISAAARGFRLSCLKKRHSTQFDIPRGACYLTGEIGIKGPKGRCKMSVSAVYLPKEKAFVSILSRTTKIWLNSQAPLGKPKSEKPKLENGPKG</sequence>
<evidence type="ECO:0000313" key="3">
    <source>
        <dbReference type="Proteomes" id="UP000606974"/>
    </source>
</evidence>
<reference evidence="2" key="1">
    <citation type="submission" date="2020-02" db="EMBL/GenBank/DDBJ databases">
        <authorList>
            <person name="Palmer J.M."/>
        </authorList>
    </citation>
    <scope>NUCLEOTIDE SEQUENCE</scope>
    <source>
        <strain evidence="2">EPUS1.4</strain>
        <tissue evidence="2">Thallus</tissue>
    </source>
</reference>
<proteinExistence type="predicted"/>
<evidence type="ECO:0000313" key="2">
    <source>
        <dbReference type="EMBL" id="KAF7511410.1"/>
    </source>
</evidence>
<keyword evidence="3" id="KW-1185">Reference proteome</keyword>
<protein>
    <submittedName>
        <fullName evidence="2">Uncharacterized protein</fullName>
    </submittedName>
</protein>
<dbReference type="OrthoDB" id="8062037at2759"/>
<feature type="compositionally biased region" description="Polar residues" evidence="1">
    <location>
        <begin position="270"/>
        <end position="286"/>
    </location>
</feature>
<feature type="compositionally biased region" description="Basic and acidic residues" evidence="1">
    <location>
        <begin position="400"/>
        <end position="413"/>
    </location>
</feature>
<name>A0A8H7ALK8_9EURO</name>
<dbReference type="AlphaFoldDB" id="A0A8H7ALK8"/>
<gene>
    <name evidence="2" type="ORF">GJ744_004599</name>
</gene>
<organism evidence="2 3">
    <name type="scientific">Endocarpon pusillum</name>
    <dbReference type="NCBI Taxonomy" id="364733"/>
    <lineage>
        <taxon>Eukaryota</taxon>
        <taxon>Fungi</taxon>
        <taxon>Dikarya</taxon>
        <taxon>Ascomycota</taxon>
        <taxon>Pezizomycotina</taxon>
        <taxon>Eurotiomycetes</taxon>
        <taxon>Chaetothyriomycetidae</taxon>
        <taxon>Verrucariales</taxon>
        <taxon>Verrucariaceae</taxon>
        <taxon>Endocarpon</taxon>
    </lineage>
</organism>
<feature type="region of interest" description="Disordered" evidence="1">
    <location>
        <begin position="394"/>
        <end position="413"/>
    </location>
</feature>
<dbReference type="Proteomes" id="UP000606974">
    <property type="component" value="Unassembled WGS sequence"/>
</dbReference>
<evidence type="ECO:0000256" key="1">
    <source>
        <dbReference type="SAM" id="MobiDB-lite"/>
    </source>
</evidence>
<dbReference type="EMBL" id="JAACFV010000020">
    <property type="protein sequence ID" value="KAF7511410.1"/>
    <property type="molecule type" value="Genomic_DNA"/>
</dbReference>
<feature type="region of interest" description="Disordered" evidence="1">
    <location>
        <begin position="256"/>
        <end position="286"/>
    </location>
</feature>
<accession>A0A8H7ALK8</accession>